<evidence type="ECO:0000313" key="2">
    <source>
        <dbReference type="Proteomes" id="UP000199214"/>
    </source>
</evidence>
<accession>A0A1H7T609</accession>
<dbReference type="STRING" id="1855283.SAMN05216382_2679"/>
<dbReference type="Proteomes" id="UP000199214">
    <property type="component" value="Unassembled WGS sequence"/>
</dbReference>
<dbReference type="InterPro" id="IPR029035">
    <property type="entry name" value="DHS-like_NAD/FAD-binding_dom"/>
</dbReference>
<evidence type="ECO:0008006" key="3">
    <source>
        <dbReference type="Google" id="ProtNLM"/>
    </source>
</evidence>
<name>A0A1H7T609_9SPHN</name>
<dbReference type="OrthoDB" id="7054911at2"/>
<gene>
    <name evidence="1" type="ORF">SAMN05216382_2679</name>
</gene>
<dbReference type="EMBL" id="FNZZ01000005">
    <property type="protein sequence ID" value="SEL80281.1"/>
    <property type="molecule type" value="Genomic_DNA"/>
</dbReference>
<protein>
    <recommendedName>
        <fullName evidence="3">Deacetylase sirtuin-type domain-containing protein</fullName>
    </recommendedName>
</protein>
<proteinExistence type="predicted"/>
<dbReference type="RefSeq" id="WP_093007126.1">
    <property type="nucleotide sequence ID" value="NZ_FNZZ01000005.1"/>
</dbReference>
<organism evidence="1 2">
    <name type="scientific">Sphingomonas palmae</name>
    <dbReference type="NCBI Taxonomy" id="1855283"/>
    <lineage>
        <taxon>Bacteria</taxon>
        <taxon>Pseudomonadati</taxon>
        <taxon>Pseudomonadota</taxon>
        <taxon>Alphaproteobacteria</taxon>
        <taxon>Sphingomonadales</taxon>
        <taxon>Sphingomonadaceae</taxon>
        <taxon>Sphingomonas</taxon>
    </lineage>
</organism>
<dbReference type="SUPFAM" id="SSF52467">
    <property type="entry name" value="DHS-like NAD/FAD-binding domain"/>
    <property type="match status" value="1"/>
</dbReference>
<evidence type="ECO:0000313" key="1">
    <source>
        <dbReference type="EMBL" id="SEL80281.1"/>
    </source>
</evidence>
<keyword evidence="2" id="KW-1185">Reference proteome</keyword>
<sequence length="380" mass="42335">MEASRHLFIVGAGFSFNAGLPLASNFTEALLDPKAKLTPGYTSHTLNEVIRAFIDDAFGNGVAVPAIDWPELEDVFTTIDLAANTGHHLGPKYPASTLRTIRRSLIVRFMRMLRTAYDDGARRKSAEWQLLQDLLGSVDLGSGAFLSLNWDTVIESGLARLQRVTSIDYACGALPAKIERSGIQVRRVAPSATMARILKPHGSINWMYCDCCSRMYWFAHEAIEKVASRLFKDSDKAVVKALTGIEMRNAFTSSPCPECKAEALGTRFATFSYRKALEFPMHIATWREAERQLREAEDWIFIGYSLPPADYEFKFLLKRVQLSRTKPPRITLVTSGGPASPTAKAYRKFFGASAIRDSDMFVNGLNLASLDHLRKVRALT</sequence>
<dbReference type="AlphaFoldDB" id="A0A1H7T609"/>
<reference evidence="2" key="1">
    <citation type="submission" date="2016-10" db="EMBL/GenBank/DDBJ databases">
        <authorList>
            <person name="Varghese N."/>
            <person name="Submissions S."/>
        </authorList>
    </citation>
    <scope>NUCLEOTIDE SEQUENCE [LARGE SCALE GENOMIC DNA]</scope>
    <source>
        <strain evidence="2">JS21-1</strain>
    </source>
</reference>